<evidence type="ECO:0000256" key="1">
    <source>
        <dbReference type="ARBA" id="ARBA00022679"/>
    </source>
</evidence>
<dbReference type="PANTHER" id="PTHR13947">
    <property type="entry name" value="GNAT FAMILY N-ACETYLTRANSFERASE"/>
    <property type="match status" value="1"/>
</dbReference>
<proteinExistence type="predicted"/>
<feature type="domain" description="N-acetyltransferase" evidence="2">
    <location>
        <begin position="11"/>
        <end position="166"/>
    </location>
</feature>
<dbReference type="InterPro" id="IPR016181">
    <property type="entry name" value="Acyl_CoA_acyltransferase"/>
</dbReference>
<accession>A0A317ZXV0</accession>
<dbReference type="Gene3D" id="3.40.630.30">
    <property type="match status" value="1"/>
</dbReference>
<gene>
    <name evidence="3" type="ORF">CTB96_06375</name>
</gene>
<dbReference type="CDD" id="cd04301">
    <property type="entry name" value="NAT_SF"/>
    <property type="match status" value="1"/>
</dbReference>
<sequence>MPHHPDLATTVRIRLIEPDETDAVAAVTEAAYSHDYELPESYRRSLLDVATRAAHDQVWVAEDPATGRILGTVWTPLPGERISPLARDGELDFRLLAVAPDARGRGIGAALTRHVIALGRERGARRVVMNSGSEMVGAHRLYLALGFVRLTDREGPVEVAPGRFLDLFAFGYDLD</sequence>
<evidence type="ECO:0000259" key="2">
    <source>
        <dbReference type="PROSITE" id="PS51186"/>
    </source>
</evidence>
<dbReference type="InterPro" id="IPR050769">
    <property type="entry name" value="NAT_camello-type"/>
</dbReference>
<dbReference type="Proteomes" id="UP000246722">
    <property type="component" value="Unassembled WGS sequence"/>
</dbReference>
<dbReference type="AlphaFoldDB" id="A0A317ZXV0"/>
<evidence type="ECO:0000313" key="4">
    <source>
        <dbReference type="Proteomes" id="UP000246722"/>
    </source>
</evidence>
<keyword evidence="1 3" id="KW-0808">Transferase</keyword>
<comment type="caution">
    <text evidence="3">The sequence shown here is derived from an EMBL/GenBank/DDBJ whole genome shotgun (WGS) entry which is preliminary data.</text>
</comment>
<dbReference type="InterPro" id="IPR000182">
    <property type="entry name" value="GNAT_dom"/>
</dbReference>
<dbReference type="EMBL" id="QHLY01000007">
    <property type="protein sequence ID" value="PXA70700.1"/>
    <property type="molecule type" value="Genomic_DNA"/>
</dbReference>
<dbReference type="GO" id="GO:0008080">
    <property type="term" value="F:N-acetyltransferase activity"/>
    <property type="evidence" value="ECO:0007669"/>
    <property type="project" value="InterPro"/>
</dbReference>
<keyword evidence="4" id="KW-1185">Reference proteome</keyword>
<dbReference type="OrthoDB" id="273614at2"/>
<protein>
    <submittedName>
        <fullName evidence="3">N-acetyltransferase</fullName>
    </submittedName>
</protein>
<name>A0A317ZXV0_9MICO</name>
<dbReference type="SUPFAM" id="SSF55729">
    <property type="entry name" value="Acyl-CoA N-acyltransferases (Nat)"/>
    <property type="match status" value="1"/>
</dbReference>
<dbReference type="Pfam" id="PF13508">
    <property type="entry name" value="Acetyltransf_7"/>
    <property type="match status" value="1"/>
</dbReference>
<evidence type="ECO:0000313" key="3">
    <source>
        <dbReference type="EMBL" id="PXA70700.1"/>
    </source>
</evidence>
<dbReference type="PROSITE" id="PS51186">
    <property type="entry name" value="GNAT"/>
    <property type="match status" value="1"/>
</dbReference>
<dbReference type="PANTHER" id="PTHR13947:SF37">
    <property type="entry name" value="LD18367P"/>
    <property type="match status" value="1"/>
</dbReference>
<reference evidence="3 4" key="1">
    <citation type="submission" date="2018-05" db="EMBL/GenBank/DDBJ databases">
        <title>Genetic diversity of glacier-inhabiting Cryobacterium bacteria in China and description of Cryobacterium mengkeensis sp. nov. and Arthrobacter glacialis sp. nov.</title>
        <authorList>
            <person name="Liu Q."/>
            <person name="Xin Y.-H."/>
        </authorList>
    </citation>
    <scope>NUCLEOTIDE SEQUENCE [LARGE SCALE GENOMIC DNA]</scope>
    <source>
        <strain evidence="3 4">SK-1</strain>
    </source>
</reference>
<dbReference type="RefSeq" id="WP_110126081.1">
    <property type="nucleotide sequence ID" value="NZ_QHLY01000007.1"/>
</dbReference>
<organism evidence="3 4">
    <name type="scientific">Cryobacterium arcticum</name>
    <dbReference type="NCBI Taxonomy" id="670052"/>
    <lineage>
        <taxon>Bacteria</taxon>
        <taxon>Bacillati</taxon>
        <taxon>Actinomycetota</taxon>
        <taxon>Actinomycetes</taxon>
        <taxon>Micrococcales</taxon>
        <taxon>Microbacteriaceae</taxon>
        <taxon>Cryobacterium</taxon>
    </lineage>
</organism>